<feature type="region of interest" description="Disordered" evidence="1">
    <location>
        <begin position="1"/>
        <end position="28"/>
    </location>
</feature>
<evidence type="ECO:0000313" key="3">
    <source>
        <dbReference type="Proteomes" id="UP001597459"/>
    </source>
</evidence>
<evidence type="ECO:0000256" key="1">
    <source>
        <dbReference type="SAM" id="MobiDB-lite"/>
    </source>
</evidence>
<protein>
    <submittedName>
        <fullName evidence="2">Uncharacterized protein</fullName>
    </submittedName>
</protein>
<proteinExistence type="predicted"/>
<accession>A0ABW5N528</accession>
<keyword evidence="3" id="KW-1185">Reference proteome</keyword>
<name>A0ABW5N528_9FLAO</name>
<reference evidence="3" key="1">
    <citation type="journal article" date="2019" name="Int. J. Syst. Evol. Microbiol.">
        <title>The Global Catalogue of Microorganisms (GCM) 10K type strain sequencing project: providing services to taxonomists for standard genome sequencing and annotation.</title>
        <authorList>
            <consortium name="The Broad Institute Genomics Platform"/>
            <consortium name="The Broad Institute Genome Sequencing Center for Infectious Disease"/>
            <person name="Wu L."/>
            <person name="Ma J."/>
        </authorList>
    </citation>
    <scope>NUCLEOTIDE SEQUENCE [LARGE SCALE GENOMIC DNA]</scope>
    <source>
        <strain evidence="3">KCTC 42423</strain>
    </source>
</reference>
<gene>
    <name evidence="2" type="ORF">ACFSTE_00625</name>
</gene>
<sequence length="40" mass="4528">MRTSFYAEPDEKESKIATKSNKQPLATGNHHSFTLTALNY</sequence>
<comment type="caution">
    <text evidence="2">The sequence shown here is derived from an EMBL/GenBank/DDBJ whole genome shotgun (WGS) entry which is preliminary data.</text>
</comment>
<evidence type="ECO:0000313" key="2">
    <source>
        <dbReference type="EMBL" id="MFD2589313.1"/>
    </source>
</evidence>
<organism evidence="2 3">
    <name type="scientific">Aquimarina hainanensis</name>
    <dbReference type="NCBI Taxonomy" id="1578017"/>
    <lineage>
        <taxon>Bacteria</taxon>
        <taxon>Pseudomonadati</taxon>
        <taxon>Bacteroidota</taxon>
        <taxon>Flavobacteriia</taxon>
        <taxon>Flavobacteriales</taxon>
        <taxon>Flavobacteriaceae</taxon>
        <taxon>Aquimarina</taxon>
    </lineage>
</organism>
<dbReference type="EMBL" id="JBHULX010000001">
    <property type="protein sequence ID" value="MFD2589313.1"/>
    <property type="molecule type" value="Genomic_DNA"/>
</dbReference>
<feature type="compositionally biased region" description="Polar residues" evidence="1">
    <location>
        <begin position="17"/>
        <end position="28"/>
    </location>
</feature>
<dbReference type="RefSeq" id="WP_303246389.1">
    <property type="nucleotide sequence ID" value="NZ_JBHSJV010000001.1"/>
</dbReference>
<dbReference type="Proteomes" id="UP001597459">
    <property type="component" value="Unassembled WGS sequence"/>
</dbReference>